<dbReference type="eggNOG" id="COG1609">
    <property type="taxonomic scope" value="Bacteria"/>
</dbReference>
<evidence type="ECO:0000259" key="4">
    <source>
        <dbReference type="PROSITE" id="PS50932"/>
    </source>
</evidence>
<reference evidence="6" key="1">
    <citation type="submission" date="2010-05" db="EMBL/GenBank/DDBJ databases">
        <title>The complete genome of Truepera radiovictris DSM 17093.</title>
        <authorList>
            <consortium name="US DOE Joint Genome Institute (JGI-PGF)"/>
            <person name="Lucas S."/>
            <person name="Copeland A."/>
            <person name="Lapidus A."/>
            <person name="Glavina del Rio T."/>
            <person name="Dalin E."/>
            <person name="Tice H."/>
            <person name="Bruce D."/>
            <person name="Goodwin L."/>
            <person name="Pitluck S."/>
            <person name="Kyrpides N."/>
            <person name="Mavromatis K."/>
            <person name="Ovchinnikova G."/>
            <person name="Munk A.C."/>
            <person name="Detter J.C."/>
            <person name="Han C."/>
            <person name="Tapia R."/>
            <person name="Land M."/>
            <person name="Hauser L."/>
            <person name="Markowitz V."/>
            <person name="Cheng J.-F."/>
            <person name="Hugenholtz P."/>
            <person name="Woyke T."/>
            <person name="Wu D."/>
            <person name="Tindall B."/>
            <person name="Pomrenke H.G."/>
            <person name="Brambilla E."/>
            <person name="Klenk H.-P."/>
            <person name="Eisen J.A."/>
        </authorList>
    </citation>
    <scope>NUCLEOTIDE SEQUENCE [LARGE SCALE GENOMIC DNA]</scope>
    <source>
        <strain evidence="6">DSM 17093 / CIP 108686 / LMG 22925 / RQ-24</strain>
    </source>
</reference>
<dbReference type="OrthoDB" id="6619319at2"/>
<dbReference type="PANTHER" id="PTHR30146">
    <property type="entry name" value="LACI-RELATED TRANSCRIPTIONAL REPRESSOR"/>
    <property type="match status" value="1"/>
</dbReference>
<dbReference type="AlphaFoldDB" id="D7CRD0"/>
<sequence>MTTIKEVSRRAKVSMATVSRVLNNTVPVAEETRLRVLEAVEALNYKPNAFARGLVTNRSGGIGVVINEISSPFYSGIVRGIEEVAEAKGLHLLVSSGHAQASLERRAVESLKQRRADALILQLEALPDDDLVRWAQGDTPVIVVGRLIPELAGRCVYLDNVAGGYLATKHLIEHGHRQIAHLAGWLAIKDARDRLEGYKRALDDAGLPFDERLVIAGNFTEEGGQRGAEELLARGRPFTAIVASNDQMAAGALHTFRAHGLRVPEDVSLIGYDDVLFARYLFPALTTIRQPLAEMGRAAARLALAALGAEKPKEVTTRFDPVLVARDSVISTADP</sequence>
<dbReference type="RefSeq" id="WP_013178582.1">
    <property type="nucleotide sequence ID" value="NC_014221.1"/>
</dbReference>
<dbReference type="STRING" id="649638.Trad_2104"/>
<dbReference type="HOGENOM" id="CLU_037628_6_0_0"/>
<accession>D7CRD0</accession>
<evidence type="ECO:0000313" key="6">
    <source>
        <dbReference type="Proteomes" id="UP000000379"/>
    </source>
</evidence>
<keyword evidence="2" id="KW-0238">DNA-binding</keyword>
<dbReference type="SUPFAM" id="SSF47413">
    <property type="entry name" value="lambda repressor-like DNA-binding domains"/>
    <property type="match status" value="1"/>
</dbReference>
<dbReference type="CDD" id="cd01392">
    <property type="entry name" value="HTH_LacI"/>
    <property type="match status" value="1"/>
</dbReference>
<gene>
    <name evidence="5" type="ordered locus">Trad_2104</name>
</gene>
<dbReference type="KEGG" id="tra:Trad_2104"/>
<evidence type="ECO:0000256" key="1">
    <source>
        <dbReference type="ARBA" id="ARBA00023015"/>
    </source>
</evidence>
<proteinExistence type="predicted"/>
<name>D7CRD0_TRURR</name>
<dbReference type="InterPro" id="IPR010982">
    <property type="entry name" value="Lambda_DNA-bd_dom_sf"/>
</dbReference>
<keyword evidence="3" id="KW-0804">Transcription</keyword>
<dbReference type="EMBL" id="CP002049">
    <property type="protein sequence ID" value="ADI15218.1"/>
    <property type="molecule type" value="Genomic_DNA"/>
</dbReference>
<feature type="domain" description="HTH lacI-type" evidence="4">
    <location>
        <begin position="2"/>
        <end position="56"/>
    </location>
</feature>
<dbReference type="SMART" id="SM00354">
    <property type="entry name" value="HTH_LACI"/>
    <property type="match status" value="1"/>
</dbReference>
<dbReference type="PROSITE" id="PS50932">
    <property type="entry name" value="HTH_LACI_2"/>
    <property type="match status" value="1"/>
</dbReference>
<protein>
    <submittedName>
        <fullName evidence="5">Transcriptional regulator, LacI family</fullName>
    </submittedName>
</protein>
<organism evidence="5 6">
    <name type="scientific">Truepera radiovictrix (strain DSM 17093 / CIP 108686 / LMG 22925 / RQ-24)</name>
    <dbReference type="NCBI Taxonomy" id="649638"/>
    <lineage>
        <taxon>Bacteria</taxon>
        <taxon>Thermotogati</taxon>
        <taxon>Deinococcota</taxon>
        <taxon>Deinococci</taxon>
        <taxon>Trueperales</taxon>
        <taxon>Trueperaceae</taxon>
        <taxon>Truepera</taxon>
    </lineage>
</organism>
<dbReference type="GO" id="GO:0000976">
    <property type="term" value="F:transcription cis-regulatory region binding"/>
    <property type="evidence" value="ECO:0007669"/>
    <property type="project" value="TreeGrafter"/>
</dbReference>
<evidence type="ECO:0000256" key="3">
    <source>
        <dbReference type="ARBA" id="ARBA00023163"/>
    </source>
</evidence>
<keyword evidence="6" id="KW-1185">Reference proteome</keyword>
<reference evidence="5 6" key="2">
    <citation type="journal article" date="2011" name="Stand. Genomic Sci.">
        <title>Complete genome sequence of Truepera radiovictrix type strain (RQ-24).</title>
        <authorList>
            <person name="Ivanova N."/>
            <person name="Rohde C."/>
            <person name="Munk C."/>
            <person name="Nolan M."/>
            <person name="Lucas S."/>
            <person name="Del Rio T.G."/>
            <person name="Tice H."/>
            <person name="Deshpande S."/>
            <person name="Cheng J.F."/>
            <person name="Tapia R."/>
            <person name="Han C."/>
            <person name="Goodwin L."/>
            <person name="Pitluck S."/>
            <person name="Liolios K."/>
            <person name="Mavromatis K."/>
            <person name="Mikhailova N."/>
            <person name="Pati A."/>
            <person name="Chen A."/>
            <person name="Palaniappan K."/>
            <person name="Land M."/>
            <person name="Hauser L."/>
            <person name="Chang Y.J."/>
            <person name="Jeffries C.D."/>
            <person name="Brambilla E."/>
            <person name="Rohde M."/>
            <person name="Goker M."/>
            <person name="Tindall B.J."/>
            <person name="Woyke T."/>
            <person name="Bristow J."/>
            <person name="Eisen J.A."/>
            <person name="Markowitz V."/>
            <person name="Hugenholtz P."/>
            <person name="Kyrpides N.C."/>
            <person name="Klenk H.P."/>
            <person name="Lapidus A."/>
        </authorList>
    </citation>
    <scope>NUCLEOTIDE SEQUENCE [LARGE SCALE GENOMIC DNA]</scope>
    <source>
        <strain evidence="6">DSM 17093 / CIP 108686 / LMG 22925 / RQ-24</strain>
    </source>
</reference>
<dbReference type="Pfam" id="PF00356">
    <property type="entry name" value="LacI"/>
    <property type="match status" value="1"/>
</dbReference>
<dbReference type="Gene3D" id="3.40.50.2300">
    <property type="match status" value="2"/>
</dbReference>
<evidence type="ECO:0000313" key="5">
    <source>
        <dbReference type="EMBL" id="ADI15218.1"/>
    </source>
</evidence>
<dbReference type="Proteomes" id="UP000000379">
    <property type="component" value="Chromosome"/>
</dbReference>
<dbReference type="PANTHER" id="PTHR30146:SF109">
    <property type="entry name" value="HTH-TYPE TRANSCRIPTIONAL REGULATOR GALS"/>
    <property type="match status" value="1"/>
</dbReference>
<dbReference type="InterPro" id="IPR046335">
    <property type="entry name" value="LacI/GalR-like_sensor"/>
</dbReference>
<dbReference type="Gene3D" id="1.10.260.40">
    <property type="entry name" value="lambda repressor-like DNA-binding domains"/>
    <property type="match status" value="1"/>
</dbReference>
<dbReference type="InterPro" id="IPR028082">
    <property type="entry name" value="Peripla_BP_I"/>
</dbReference>
<dbReference type="Pfam" id="PF13377">
    <property type="entry name" value="Peripla_BP_3"/>
    <property type="match status" value="1"/>
</dbReference>
<evidence type="ECO:0000256" key="2">
    <source>
        <dbReference type="ARBA" id="ARBA00023125"/>
    </source>
</evidence>
<keyword evidence="1" id="KW-0805">Transcription regulation</keyword>
<dbReference type="CDD" id="cd06270">
    <property type="entry name" value="PBP1_GalS-like"/>
    <property type="match status" value="1"/>
</dbReference>
<dbReference type="SUPFAM" id="SSF53822">
    <property type="entry name" value="Periplasmic binding protein-like I"/>
    <property type="match status" value="1"/>
</dbReference>
<dbReference type="GO" id="GO:0003700">
    <property type="term" value="F:DNA-binding transcription factor activity"/>
    <property type="evidence" value="ECO:0007669"/>
    <property type="project" value="TreeGrafter"/>
</dbReference>
<dbReference type="InterPro" id="IPR000843">
    <property type="entry name" value="HTH_LacI"/>
</dbReference>